<proteinExistence type="inferred from homology"/>
<keyword evidence="3 4" id="KW-0786">Thiamine pyrophosphate</keyword>
<evidence type="ECO:0000256" key="2">
    <source>
        <dbReference type="ARBA" id="ARBA00007812"/>
    </source>
</evidence>
<dbReference type="EMBL" id="FAXA01000198">
    <property type="protein sequence ID" value="CUV02177.1"/>
    <property type="molecule type" value="Genomic_DNA"/>
</dbReference>
<reference evidence="8" key="1">
    <citation type="submission" date="2015-10" db="EMBL/GenBank/DDBJ databases">
        <authorList>
            <person name="Gilbert D.G."/>
        </authorList>
    </citation>
    <scope>NUCLEOTIDE SEQUENCE</scope>
</reference>
<dbReference type="GO" id="GO:0005948">
    <property type="term" value="C:acetolactate synthase complex"/>
    <property type="evidence" value="ECO:0007669"/>
    <property type="project" value="TreeGrafter"/>
</dbReference>
<keyword evidence="8" id="KW-0456">Lyase</keyword>
<evidence type="ECO:0000256" key="1">
    <source>
        <dbReference type="ARBA" id="ARBA00001964"/>
    </source>
</evidence>
<organism evidence="8">
    <name type="scientific">hydrothermal vent metagenome</name>
    <dbReference type="NCBI Taxonomy" id="652676"/>
    <lineage>
        <taxon>unclassified sequences</taxon>
        <taxon>metagenomes</taxon>
        <taxon>ecological metagenomes</taxon>
    </lineage>
</organism>
<dbReference type="Pfam" id="PF00205">
    <property type="entry name" value="TPP_enzyme_M"/>
    <property type="match status" value="1"/>
</dbReference>
<dbReference type="PROSITE" id="PS00187">
    <property type="entry name" value="TPP_ENZYMES"/>
    <property type="match status" value="1"/>
</dbReference>
<dbReference type="Gene3D" id="3.40.50.970">
    <property type="match status" value="2"/>
</dbReference>
<dbReference type="InterPro" id="IPR012000">
    <property type="entry name" value="Thiamin_PyroP_enz_cen_dom"/>
</dbReference>
<dbReference type="InterPro" id="IPR029061">
    <property type="entry name" value="THDP-binding"/>
</dbReference>
<evidence type="ECO:0000259" key="5">
    <source>
        <dbReference type="Pfam" id="PF00205"/>
    </source>
</evidence>
<dbReference type="InterPro" id="IPR000399">
    <property type="entry name" value="TPP-bd_CS"/>
</dbReference>
<evidence type="ECO:0000313" key="8">
    <source>
        <dbReference type="EMBL" id="CUV02177.1"/>
    </source>
</evidence>
<dbReference type="GO" id="GO:0030976">
    <property type="term" value="F:thiamine pyrophosphate binding"/>
    <property type="evidence" value="ECO:0007669"/>
    <property type="project" value="InterPro"/>
</dbReference>
<feature type="domain" description="Thiamine pyrophosphate enzyme central" evidence="5">
    <location>
        <begin position="189"/>
        <end position="324"/>
    </location>
</feature>
<dbReference type="PANTHER" id="PTHR18968:SF13">
    <property type="entry name" value="ACETOLACTATE SYNTHASE CATALYTIC SUBUNIT, MITOCHONDRIAL"/>
    <property type="match status" value="1"/>
</dbReference>
<feature type="domain" description="Thiamine pyrophosphate enzyme N-terminal TPP-binding" evidence="7">
    <location>
        <begin position="5"/>
        <end position="110"/>
    </location>
</feature>
<dbReference type="CDD" id="cd02002">
    <property type="entry name" value="TPP_BFDC"/>
    <property type="match status" value="1"/>
</dbReference>
<dbReference type="Pfam" id="PF02776">
    <property type="entry name" value="TPP_enzyme_N"/>
    <property type="match status" value="1"/>
</dbReference>
<name>A0A170Q9W7_9ZZZZ</name>
<dbReference type="AlphaFoldDB" id="A0A170Q9W7"/>
<dbReference type="SUPFAM" id="SSF52467">
    <property type="entry name" value="DHS-like NAD/FAD-binding domain"/>
    <property type="match status" value="1"/>
</dbReference>
<dbReference type="InterPro" id="IPR012001">
    <property type="entry name" value="Thiamin_PyroP_enz_TPP-bd_dom"/>
</dbReference>
<comment type="similarity">
    <text evidence="2 4">Belongs to the TPP enzyme family.</text>
</comment>
<dbReference type="EC" id="4.1.1.7" evidence="8"/>
<dbReference type="GO" id="GO:0009099">
    <property type="term" value="P:L-valine biosynthetic process"/>
    <property type="evidence" value="ECO:0007669"/>
    <property type="project" value="TreeGrafter"/>
</dbReference>
<evidence type="ECO:0000259" key="6">
    <source>
        <dbReference type="Pfam" id="PF02775"/>
    </source>
</evidence>
<dbReference type="Gene3D" id="3.40.50.1220">
    <property type="entry name" value="TPP-binding domain"/>
    <property type="match status" value="1"/>
</dbReference>
<dbReference type="GO" id="GO:0050660">
    <property type="term" value="F:flavin adenine dinucleotide binding"/>
    <property type="evidence" value="ECO:0007669"/>
    <property type="project" value="TreeGrafter"/>
</dbReference>
<dbReference type="GO" id="GO:0003984">
    <property type="term" value="F:acetolactate synthase activity"/>
    <property type="evidence" value="ECO:0007669"/>
    <property type="project" value="TreeGrafter"/>
</dbReference>
<evidence type="ECO:0000256" key="4">
    <source>
        <dbReference type="RuleBase" id="RU362132"/>
    </source>
</evidence>
<dbReference type="InterPro" id="IPR011766">
    <property type="entry name" value="TPP_enzyme_TPP-bd"/>
</dbReference>
<dbReference type="GO" id="GO:0050695">
    <property type="term" value="F:benzoylformate decarboxylase activity"/>
    <property type="evidence" value="ECO:0007669"/>
    <property type="project" value="UniProtKB-EC"/>
</dbReference>
<dbReference type="CDD" id="cd07035">
    <property type="entry name" value="TPP_PYR_POX_like"/>
    <property type="match status" value="1"/>
</dbReference>
<dbReference type="GO" id="GO:0000287">
    <property type="term" value="F:magnesium ion binding"/>
    <property type="evidence" value="ECO:0007669"/>
    <property type="project" value="InterPro"/>
</dbReference>
<evidence type="ECO:0000256" key="3">
    <source>
        <dbReference type="ARBA" id="ARBA00023052"/>
    </source>
</evidence>
<sequence>MSQMMTGKQAVLEMLKAEGVKHIFGNPGTSEAPLMDMLGDYPELQYFLTLQESVAMGMGESYARSIEKPSLVMLHVDSGLANGIALMLDALNTGTPMVVMSANYDARKINETKTDLSELVRPVTKWSVELNLPDQIPSVIRRAFHEANSHPKGPVYVGFTANALEGEAEMNIVPSSKVHDSYRPDSQGIEEAVSLIMAAKRPLMMVGDRVSEDHANDLAVELAELMGFPVHQSRGAEVSFPTTHPQFYGNHTLRVTSSRELLQESDMVLAIGMDAMDELFYWGDIILHENTKLVHIDPIPGRAGRSEPTDVGIVSHCGLAIEELIRSIKPLITPEIENEIAGRKIGVVAAAAEKRKAFDDSVAAKWDNKPMTPARMMSELAEALPDNAIVVDDSISNRATMRHYFQGQKRGDLRAFRGQSIGGGIGTTMGVQVANPDRPVFGIIGDGSALMTIQGLWTAANDNIACIFVICNNGMYRVLKVNFDVYQREILQQKESAGENLPYSDFPTPFDVAGIASSMGVHGERITDPAEIAPAVKRAVASGKPAVLDIVIDGSL</sequence>
<accession>A0A170Q9W7</accession>
<dbReference type="InterPro" id="IPR045229">
    <property type="entry name" value="TPP_enz"/>
</dbReference>
<feature type="domain" description="Thiamine pyrophosphate enzyme TPP-binding" evidence="6">
    <location>
        <begin position="419"/>
        <end position="550"/>
    </location>
</feature>
<dbReference type="Pfam" id="PF02775">
    <property type="entry name" value="TPP_enzyme_C"/>
    <property type="match status" value="1"/>
</dbReference>
<dbReference type="SUPFAM" id="SSF52518">
    <property type="entry name" value="Thiamin diphosphate-binding fold (THDP-binding)"/>
    <property type="match status" value="2"/>
</dbReference>
<gene>
    <name evidence="8" type="ORF">MGWOODY_Clf2225</name>
</gene>
<dbReference type="PANTHER" id="PTHR18968">
    <property type="entry name" value="THIAMINE PYROPHOSPHATE ENZYMES"/>
    <property type="match status" value="1"/>
</dbReference>
<dbReference type="InterPro" id="IPR029035">
    <property type="entry name" value="DHS-like_NAD/FAD-binding_dom"/>
</dbReference>
<evidence type="ECO:0000259" key="7">
    <source>
        <dbReference type="Pfam" id="PF02776"/>
    </source>
</evidence>
<protein>
    <submittedName>
        <fullName evidence="8">Benzoylformate decarboxylase</fullName>
        <ecNumber evidence="8">4.1.1.7</ecNumber>
    </submittedName>
</protein>
<comment type="cofactor">
    <cofactor evidence="1">
        <name>thiamine diphosphate</name>
        <dbReference type="ChEBI" id="CHEBI:58937"/>
    </cofactor>
</comment>
<dbReference type="GO" id="GO:0009097">
    <property type="term" value="P:isoleucine biosynthetic process"/>
    <property type="evidence" value="ECO:0007669"/>
    <property type="project" value="TreeGrafter"/>
</dbReference>